<accession>A0A7W7ZPA8</accession>
<reference evidence="2 3" key="1">
    <citation type="submission" date="2020-08" db="EMBL/GenBank/DDBJ databases">
        <title>Genomic Encyclopedia of Type Strains, Phase IV (KMG-V): Genome sequencing to study the core and pangenomes of soil and plant-associated prokaryotes.</title>
        <authorList>
            <person name="Whitman W."/>
        </authorList>
    </citation>
    <scope>NUCLEOTIDE SEQUENCE [LARGE SCALE GENOMIC DNA]</scope>
    <source>
        <strain evidence="2 3">X5P3</strain>
    </source>
</reference>
<dbReference type="EMBL" id="JACHIO010000006">
    <property type="protein sequence ID" value="MBB5063578.1"/>
    <property type="molecule type" value="Genomic_DNA"/>
</dbReference>
<comment type="caution">
    <text evidence="2">The sequence shown here is derived from an EMBL/GenBank/DDBJ whole genome shotgun (WGS) entry which is preliminary data.</text>
</comment>
<proteinExistence type="predicted"/>
<evidence type="ECO:0000256" key="1">
    <source>
        <dbReference type="SAM" id="Phobius"/>
    </source>
</evidence>
<evidence type="ECO:0008006" key="4">
    <source>
        <dbReference type="Google" id="ProtNLM"/>
    </source>
</evidence>
<dbReference type="RefSeq" id="WP_184254820.1">
    <property type="nucleotide sequence ID" value="NZ_JACHIO010000006.1"/>
</dbReference>
<evidence type="ECO:0000313" key="2">
    <source>
        <dbReference type="EMBL" id="MBB5063578.1"/>
    </source>
</evidence>
<dbReference type="Pfam" id="PF10990">
    <property type="entry name" value="DUF2809"/>
    <property type="match status" value="1"/>
</dbReference>
<name>A0A7W7ZPA8_9BACT</name>
<dbReference type="Proteomes" id="UP000584867">
    <property type="component" value="Unassembled WGS sequence"/>
</dbReference>
<sequence>MKSNRRIACATLALITLACGLVWRLVPLGLVAVLVKYGGSVLWAIMVYWLVAFFLPKKKPQTLALVAGLVAAAVECFKLYHSPGLNAFRHTLAGQLLLGRVFSLRDIVAYWLAIAVTACFDSRTNK</sequence>
<dbReference type="InterPro" id="IPR021257">
    <property type="entry name" value="DUF2809"/>
</dbReference>
<organism evidence="2 3">
    <name type="scientific">Granulicella mallensis</name>
    <dbReference type="NCBI Taxonomy" id="940614"/>
    <lineage>
        <taxon>Bacteria</taxon>
        <taxon>Pseudomonadati</taxon>
        <taxon>Acidobacteriota</taxon>
        <taxon>Terriglobia</taxon>
        <taxon>Terriglobales</taxon>
        <taxon>Acidobacteriaceae</taxon>
        <taxon>Granulicella</taxon>
    </lineage>
</organism>
<protein>
    <recommendedName>
        <fullName evidence="4">DUF2809 domain-containing protein</fullName>
    </recommendedName>
</protein>
<keyword evidence="1" id="KW-1133">Transmembrane helix</keyword>
<evidence type="ECO:0000313" key="3">
    <source>
        <dbReference type="Proteomes" id="UP000584867"/>
    </source>
</evidence>
<keyword evidence="1" id="KW-0472">Membrane</keyword>
<dbReference type="AlphaFoldDB" id="A0A7W7ZPA8"/>
<dbReference type="PROSITE" id="PS51257">
    <property type="entry name" value="PROKAR_LIPOPROTEIN"/>
    <property type="match status" value="1"/>
</dbReference>
<feature type="transmembrane region" description="Helical" evidence="1">
    <location>
        <begin position="34"/>
        <end position="55"/>
    </location>
</feature>
<gene>
    <name evidence="2" type="ORF">HDF15_001920</name>
</gene>
<keyword evidence="1" id="KW-0812">Transmembrane</keyword>